<evidence type="ECO:0000313" key="1">
    <source>
        <dbReference type="EMBL" id="QJW90837.1"/>
    </source>
</evidence>
<protein>
    <submittedName>
        <fullName evidence="1">Uncharacterized protein</fullName>
    </submittedName>
</protein>
<evidence type="ECO:0000313" key="2">
    <source>
        <dbReference type="Proteomes" id="UP000502756"/>
    </source>
</evidence>
<dbReference type="EMBL" id="CP053435">
    <property type="protein sequence ID" value="QJW90837.1"/>
    <property type="molecule type" value="Genomic_DNA"/>
</dbReference>
<dbReference type="KEGG" id="stae:HNV11_16360"/>
<dbReference type="AlphaFoldDB" id="A0A6M5Y994"/>
<keyword evidence="2" id="KW-1185">Reference proteome</keyword>
<gene>
    <name evidence="1" type="ORF">HNV11_16360</name>
</gene>
<dbReference type="RefSeq" id="WP_171740682.1">
    <property type="nucleotide sequence ID" value="NZ_CP053435.1"/>
</dbReference>
<reference evidence="1 2" key="1">
    <citation type="submission" date="2020-05" db="EMBL/GenBank/DDBJ databases">
        <title>Genome sequencing of Spirosoma sp. TS118.</title>
        <authorList>
            <person name="Lee J.-H."/>
            <person name="Jeong S."/>
            <person name="Zhao L."/>
            <person name="Jung J.-H."/>
            <person name="Kim M.-K."/>
            <person name="Lim S."/>
        </authorList>
    </citation>
    <scope>NUCLEOTIDE SEQUENCE [LARGE SCALE GENOMIC DNA]</scope>
    <source>
        <strain evidence="1 2">TS118</strain>
    </source>
</reference>
<dbReference type="Proteomes" id="UP000502756">
    <property type="component" value="Chromosome"/>
</dbReference>
<proteinExistence type="predicted"/>
<name>A0A6M5Y994_9BACT</name>
<sequence>MKKDDDNRQQQQIHRELSAIDSLLRNKEFAFAIAKAEHNAYYANIGATPPPFLESGDDTAKVIITRKDEKIAINLAGFYALECGLGALCAQSDQKPTDMLQAIINNKVDSATFLLLNRFANATWKAGQPFQGLDRIERSVFTMASFLPKDEVQKDYDQIQAAAEKLQIAMQDVRNGSLNDQMSKLRSLLQSESFAAEIASHLDASYYKGQQKPVHPFLSPEDETATVTKSVKEQKIATNLAGFYALTCGLDYLATTQQKLPSDILESINNNTIGQKDKQLLNRFANATWRAVQPFRGLNRITCNTFAPFYFLTEADIEKDWVQVKAVAVEVRRRL</sequence>
<accession>A0A6M5Y994</accession>
<organism evidence="1 2">
    <name type="scientific">Spirosoma taeanense</name>
    <dbReference type="NCBI Taxonomy" id="2735870"/>
    <lineage>
        <taxon>Bacteria</taxon>
        <taxon>Pseudomonadati</taxon>
        <taxon>Bacteroidota</taxon>
        <taxon>Cytophagia</taxon>
        <taxon>Cytophagales</taxon>
        <taxon>Cytophagaceae</taxon>
        <taxon>Spirosoma</taxon>
    </lineage>
</organism>